<evidence type="ECO:0000313" key="2">
    <source>
        <dbReference type="EMBL" id="GHD66536.1"/>
    </source>
</evidence>
<protein>
    <recommendedName>
        <fullName evidence="4">SH3 domain-containing protein</fullName>
    </recommendedName>
</protein>
<proteinExistence type="predicted"/>
<evidence type="ECO:0000313" key="3">
    <source>
        <dbReference type="Proteomes" id="UP000604737"/>
    </source>
</evidence>
<feature type="chain" id="PRO_5045280735" description="SH3 domain-containing protein" evidence="1">
    <location>
        <begin position="31"/>
        <end position="135"/>
    </location>
</feature>
<gene>
    <name evidence="2" type="ORF">GCM10007350_28900</name>
</gene>
<evidence type="ECO:0008006" key="4">
    <source>
        <dbReference type="Google" id="ProtNLM"/>
    </source>
</evidence>
<feature type="signal peptide" evidence="1">
    <location>
        <begin position="1"/>
        <end position="30"/>
    </location>
</feature>
<name>A0ABQ3H263_9NEIS</name>
<keyword evidence="3" id="KW-1185">Reference proteome</keyword>
<sequence>MIPYPVYILPVASMRLAALLLVAVAGSAFAQRMLPPAGQLGELEAYSPMQSVKIDGEVYRTAPGLRIYNAAGALLVPQQVLQMPKDSKVWYQIEKSTGFAWRIWFLGNEEYANLKQRFEKPSFVTATEPQLRTQE</sequence>
<reference evidence="3" key="1">
    <citation type="journal article" date="2019" name="Int. J. Syst. Evol. Microbiol.">
        <title>The Global Catalogue of Microorganisms (GCM) 10K type strain sequencing project: providing services to taxonomists for standard genome sequencing and annotation.</title>
        <authorList>
            <consortium name="The Broad Institute Genomics Platform"/>
            <consortium name="The Broad Institute Genome Sequencing Center for Infectious Disease"/>
            <person name="Wu L."/>
            <person name="Ma J."/>
        </authorList>
    </citation>
    <scope>NUCLEOTIDE SEQUENCE [LARGE SCALE GENOMIC DNA]</scope>
    <source>
        <strain evidence="3">KCTC 23701</strain>
    </source>
</reference>
<comment type="caution">
    <text evidence="2">The sequence shown here is derived from an EMBL/GenBank/DDBJ whole genome shotgun (WGS) entry which is preliminary data.</text>
</comment>
<dbReference type="Proteomes" id="UP000604737">
    <property type="component" value="Unassembled WGS sequence"/>
</dbReference>
<keyword evidence="1" id="KW-0732">Signal</keyword>
<evidence type="ECO:0000256" key="1">
    <source>
        <dbReference type="SAM" id="SignalP"/>
    </source>
</evidence>
<dbReference type="EMBL" id="BMYO01000008">
    <property type="protein sequence ID" value="GHD66536.1"/>
    <property type="molecule type" value="Genomic_DNA"/>
</dbReference>
<accession>A0ABQ3H263</accession>
<organism evidence="2 3">
    <name type="scientific">Jeongeupia chitinilytica</name>
    <dbReference type="NCBI Taxonomy" id="1041641"/>
    <lineage>
        <taxon>Bacteria</taxon>
        <taxon>Pseudomonadati</taxon>
        <taxon>Pseudomonadota</taxon>
        <taxon>Betaproteobacteria</taxon>
        <taxon>Neisseriales</taxon>
        <taxon>Chitinibacteraceae</taxon>
        <taxon>Jeongeupia</taxon>
    </lineage>
</organism>